<feature type="transmembrane region" description="Helical" evidence="1">
    <location>
        <begin position="45"/>
        <end position="66"/>
    </location>
</feature>
<reference evidence="2 3" key="1">
    <citation type="journal article" date="2019" name="Commun. Biol.">
        <title>The bagworm genome reveals a unique fibroin gene that provides high tensile strength.</title>
        <authorList>
            <person name="Kono N."/>
            <person name="Nakamura H."/>
            <person name="Ohtoshi R."/>
            <person name="Tomita M."/>
            <person name="Numata K."/>
            <person name="Arakawa K."/>
        </authorList>
    </citation>
    <scope>NUCLEOTIDE SEQUENCE [LARGE SCALE GENOMIC DNA]</scope>
</reference>
<feature type="transmembrane region" description="Helical" evidence="1">
    <location>
        <begin position="20"/>
        <end position="39"/>
    </location>
</feature>
<sequence>MLVAAQHGRRMKFVSIDVSFSPGLILIAVTLMILILSPYSFSTLAFSITLPVLLSVLILVPLSILFRPAFNSDSELKAERNLHERRACSISSKFYHGRIDGLGTHRG</sequence>
<protein>
    <submittedName>
        <fullName evidence="2">Uncharacterized protein</fullName>
    </submittedName>
</protein>
<evidence type="ECO:0000256" key="1">
    <source>
        <dbReference type="SAM" id="Phobius"/>
    </source>
</evidence>
<name>A0A4C1ZE11_EUMVA</name>
<comment type="caution">
    <text evidence="2">The sequence shown here is derived from an EMBL/GenBank/DDBJ whole genome shotgun (WGS) entry which is preliminary data.</text>
</comment>
<accession>A0A4C1ZE11</accession>
<evidence type="ECO:0000313" key="3">
    <source>
        <dbReference type="Proteomes" id="UP000299102"/>
    </source>
</evidence>
<keyword evidence="3" id="KW-1185">Reference proteome</keyword>
<gene>
    <name evidence="2" type="ORF">EVAR_78827_1</name>
</gene>
<organism evidence="2 3">
    <name type="scientific">Eumeta variegata</name>
    <name type="common">Bagworm moth</name>
    <name type="synonym">Eumeta japonica</name>
    <dbReference type="NCBI Taxonomy" id="151549"/>
    <lineage>
        <taxon>Eukaryota</taxon>
        <taxon>Metazoa</taxon>
        <taxon>Ecdysozoa</taxon>
        <taxon>Arthropoda</taxon>
        <taxon>Hexapoda</taxon>
        <taxon>Insecta</taxon>
        <taxon>Pterygota</taxon>
        <taxon>Neoptera</taxon>
        <taxon>Endopterygota</taxon>
        <taxon>Lepidoptera</taxon>
        <taxon>Glossata</taxon>
        <taxon>Ditrysia</taxon>
        <taxon>Tineoidea</taxon>
        <taxon>Psychidae</taxon>
        <taxon>Oiketicinae</taxon>
        <taxon>Eumeta</taxon>
    </lineage>
</organism>
<dbReference type="AlphaFoldDB" id="A0A4C1ZE11"/>
<proteinExistence type="predicted"/>
<keyword evidence="1" id="KW-1133">Transmembrane helix</keyword>
<dbReference type="EMBL" id="BGZK01001731">
    <property type="protein sequence ID" value="GBP85344.1"/>
    <property type="molecule type" value="Genomic_DNA"/>
</dbReference>
<keyword evidence="1" id="KW-0472">Membrane</keyword>
<dbReference type="Proteomes" id="UP000299102">
    <property type="component" value="Unassembled WGS sequence"/>
</dbReference>
<keyword evidence="1" id="KW-0812">Transmembrane</keyword>
<evidence type="ECO:0000313" key="2">
    <source>
        <dbReference type="EMBL" id="GBP85344.1"/>
    </source>
</evidence>